<evidence type="ECO:0008006" key="4">
    <source>
        <dbReference type="Google" id="ProtNLM"/>
    </source>
</evidence>
<name>A0A166Q253_9AGAM</name>
<dbReference type="STRING" id="436010.A0A166Q253"/>
<reference evidence="2 3" key="1">
    <citation type="journal article" date="2016" name="Mol. Biol. Evol.">
        <title>Comparative Genomics of Early-Diverging Mushroom-Forming Fungi Provides Insights into the Origins of Lignocellulose Decay Capabilities.</title>
        <authorList>
            <person name="Nagy L.G."/>
            <person name="Riley R."/>
            <person name="Tritt A."/>
            <person name="Adam C."/>
            <person name="Daum C."/>
            <person name="Floudas D."/>
            <person name="Sun H."/>
            <person name="Yadav J.S."/>
            <person name="Pangilinan J."/>
            <person name="Larsson K.H."/>
            <person name="Matsuura K."/>
            <person name="Barry K."/>
            <person name="Labutti K."/>
            <person name="Kuo R."/>
            <person name="Ohm R.A."/>
            <person name="Bhattacharya S.S."/>
            <person name="Shirouzu T."/>
            <person name="Yoshinaga Y."/>
            <person name="Martin F.M."/>
            <person name="Grigoriev I.V."/>
            <person name="Hibbett D.S."/>
        </authorList>
    </citation>
    <scope>NUCLEOTIDE SEQUENCE [LARGE SCALE GENOMIC DNA]</scope>
    <source>
        <strain evidence="2 3">CBS 109695</strain>
    </source>
</reference>
<proteinExistence type="predicted"/>
<evidence type="ECO:0000256" key="1">
    <source>
        <dbReference type="SAM" id="MobiDB-lite"/>
    </source>
</evidence>
<dbReference type="Gene3D" id="2.30.29.30">
    <property type="entry name" value="Pleckstrin-homology domain (PH domain)/Phosphotyrosine-binding domain (PTB)"/>
    <property type="match status" value="1"/>
</dbReference>
<gene>
    <name evidence="2" type="ORF">FIBSPDRAFT_854738</name>
</gene>
<dbReference type="EMBL" id="KV417513">
    <property type="protein sequence ID" value="KZP26677.1"/>
    <property type="molecule type" value="Genomic_DNA"/>
</dbReference>
<dbReference type="AlphaFoldDB" id="A0A166Q253"/>
<accession>A0A166Q253</accession>
<dbReference type="OrthoDB" id="2123378at2759"/>
<dbReference type="InterPro" id="IPR011993">
    <property type="entry name" value="PH-like_dom_sf"/>
</dbReference>
<dbReference type="SUPFAM" id="SSF50729">
    <property type="entry name" value="PH domain-like"/>
    <property type="match status" value="1"/>
</dbReference>
<dbReference type="Proteomes" id="UP000076532">
    <property type="component" value="Unassembled WGS sequence"/>
</dbReference>
<feature type="compositionally biased region" description="Basic and acidic residues" evidence="1">
    <location>
        <begin position="79"/>
        <end position="89"/>
    </location>
</feature>
<evidence type="ECO:0000313" key="3">
    <source>
        <dbReference type="Proteomes" id="UP000076532"/>
    </source>
</evidence>
<organism evidence="2 3">
    <name type="scientific">Athelia psychrophila</name>
    <dbReference type="NCBI Taxonomy" id="1759441"/>
    <lineage>
        <taxon>Eukaryota</taxon>
        <taxon>Fungi</taxon>
        <taxon>Dikarya</taxon>
        <taxon>Basidiomycota</taxon>
        <taxon>Agaricomycotina</taxon>
        <taxon>Agaricomycetes</taxon>
        <taxon>Agaricomycetidae</taxon>
        <taxon>Atheliales</taxon>
        <taxon>Atheliaceae</taxon>
        <taxon>Athelia</taxon>
    </lineage>
</organism>
<feature type="region of interest" description="Disordered" evidence="1">
    <location>
        <begin position="1"/>
        <end position="89"/>
    </location>
</feature>
<sequence>MNRSVSESVAYSPPTKRSGFSIFRRKKGSSEGPSLALPPPTPPKDIVYTPQPSTPVRYQPGSDSDNSPIYVPYHSPHNSSDHHREDESTRVLAHYRGQSTPDIIHFTHDEADLVVIEPYRSPALEAKWAAEPFAIADPAERARRRMEARRRKEDEDRRATEEEGERQRLLKLRKQAILDQEEEEQLLRHAQLEHEMRQATAERLRRVHAEQEEEALKALEDTERKRVAKERRADHARQLEEWRVEEQKRKENMERRKQQDILSRDHERKARIRAVEMKIRKNSTSEMVTGWLSVQVSDAPVLQWKRRFFKVSDGNLAFFRGPQDMSQALDIVDLRGRVRALKESYEGYEELEAIPHAFVLEFTDGPGPWSFFCDKEEDKVRLQGLLHQAAGFEL</sequence>
<evidence type="ECO:0000313" key="2">
    <source>
        <dbReference type="EMBL" id="KZP26677.1"/>
    </source>
</evidence>
<keyword evidence="3" id="KW-1185">Reference proteome</keyword>
<feature type="compositionally biased region" description="Basic and acidic residues" evidence="1">
    <location>
        <begin position="150"/>
        <end position="166"/>
    </location>
</feature>
<feature type="region of interest" description="Disordered" evidence="1">
    <location>
        <begin position="141"/>
        <end position="166"/>
    </location>
</feature>
<protein>
    <recommendedName>
        <fullName evidence="4">PH domain-containing protein</fullName>
    </recommendedName>
</protein>
<feature type="compositionally biased region" description="Polar residues" evidence="1">
    <location>
        <begin position="50"/>
        <end position="67"/>
    </location>
</feature>